<accession>A0A645IXV7</accession>
<name>A0A645IXV7_9ZZZZ</name>
<protein>
    <submittedName>
        <fullName evidence="1">Uncharacterized protein</fullName>
    </submittedName>
</protein>
<sequence length="172" mass="19262">MARLHDYADALGVNRFHDRLRNLLDQPLLNLEPPGKHVDDPRNLADPENLVVGDITDVTAAEKRQHVMLAQTEELNVAHDHHIVRLRREDRAVDHILQILPVPAQQILITLGHPVGSGTQTFALRVLAGGDDDLARGLLPHFQTVHKTTLSSVPIMQSHNITLFYIYSNLPI</sequence>
<gene>
    <name evidence="1" type="ORF">SDC9_203394</name>
</gene>
<dbReference type="AlphaFoldDB" id="A0A645IXV7"/>
<reference evidence="1" key="1">
    <citation type="submission" date="2019-08" db="EMBL/GenBank/DDBJ databases">
        <authorList>
            <person name="Kucharzyk K."/>
            <person name="Murdoch R.W."/>
            <person name="Higgins S."/>
            <person name="Loffler F."/>
        </authorList>
    </citation>
    <scope>NUCLEOTIDE SEQUENCE</scope>
</reference>
<comment type="caution">
    <text evidence="1">The sequence shown here is derived from an EMBL/GenBank/DDBJ whole genome shotgun (WGS) entry which is preliminary data.</text>
</comment>
<organism evidence="1">
    <name type="scientific">bioreactor metagenome</name>
    <dbReference type="NCBI Taxonomy" id="1076179"/>
    <lineage>
        <taxon>unclassified sequences</taxon>
        <taxon>metagenomes</taxon>
        <taxon>ecological metagenomes</taxon>
    </lineage>
</organism>
<evidence type="ECO:0000313" key="1">
    <source>
        <dbReference type="EMBL" id="MPN55710.1"/>
    </source>
</evidence>
<proteinExistence type="predicted"/>
<dbReference type="EMBL" id="VSSQ01125253">
    <property type="protein sequence ID" value="MPN55710.1"/>
    <property type="molecule type" value="Genomic_DNA"/>
</dbReference>